<dbReference type="Proteomes" id="UP000625711">
    <property type="component" value="Unassembled WGS sequence"/>
</dbReference>
<comment type="caution">
    <text evidence="2">The sequence shown here is derived from an EMBL/GenBank/DDBJ whole genome shotgun (WGS) entry which is preliminary data.</text>
</comment>
<keyword evidence="1" id="KW-1133">Transmembrane helix</keyword>
<protein>
    <submittedName>
        <fullName evidence="2">Uncharacterized protein</fullName>
    </submittedName>
</protein>
<evidence type="ECO:0000313" key="3">
    <source>
        <dbReference type="Proteomes" id="UP000625711"/>
    </source>
</evidence>
<dbReference type="Pfam" id="PF15062">
    <property type="entry name" value="ARL6IP6"/>
    <property type="match status" value="1"/>
</dbReference>
<dbReference type="AlphaFoldDB" id="A0A834IKJ3"/>
<organism evidence="2 3">
    <name type="scientific">Rhynchophorus ferrugineus</name>
    <name type="common">Red palm weevil</name>
    <name type="synonym">Curculio ferrugineus</name>
    <dbReference type="NCBI Taxonomy" id="354439"/>
    <lineage>
        <taxon>Eukaryota</taxon>
        <taxon>Metazoa</taxon>
        <taxon>Ecdysozoa</taxon>
        <taxon>Arthropoda</taxon>
        <taxon>Hexapoda</taxon>
        <taxon>Insecta</taxon>
        <taxon>Pterygota</taxon>
        <taxon>Neoptera</taxon>
        <taxon>Endopterygota</taxon>
        <taxon>Coleoptera</taxon>
        <taxon>Polyphaga</taxon>
        <taxon>Cucujiformia</taxon>
        <taxon>Curculionidae</taxon>
        <taxon>Dryophthorinae</taxon>
        <taxon>Rhynchophorus</taxon>
    </lineage>
</organism>
<dbReference type="EMBL" id="JAACXV010000238">
    <property type="protein sequence ID" value="KAF7281509.1"/>
    <property type="molecule type" value="Genomic_DNA"/>
</dbReference>
<feature type="transmembrane region" description="Helical" evidence="1">
    <location>
        <begin position="140"/>
        <end position="160"/>
    </location>
</feature>
<reference evidence="2" key="1">
    <citation type="submission" date="2020-08" db="EMBL/GenBank/DDBJ databases">
        <title>Genome sequencing and assembly of the red palm weevil Rhynchophorus ferrugineus.</title>
        <authorList>
            <person name="Dias G.B."/>
            <person name="Bergman C.M."/>
            <person name="Manee M."/>
        </authorList>
    </citation>
    <scope>NUCLEOTIDE SEQUENCE</scope>
    <source>
        <strain evidence="2">AA-2017</strain>
        <tissue evidence="2">Whole larva</tissue>
    </source>
</reference>
<keyword evidence="3" id="KW-1185">Reference proteome</keyword>
<dbReference type="InterPro" id="IPR029383">
    <property type="entry name" value="ARL6IP6"/>
</dbReference>
<evidence type="ECO:0000256" key="1">
    <source>
        <dbReference type="SAM" id="Phobius"/>
    </source>
</evidence>
<gene>
    <name evidence="2" type="ORF">GWI33_004590</name>
</gene>
<keyword evidence="1" id="KW-0812">Transmembrane</keyword>
<accession>A0A834IKJ3</accession>
<feature type="transmembrane region" description="Helical" evidence="1">
    <location>
        <begin position="34"/>
        <end position="51"/>
    </location>
</feature>
<proteinExistence type="predicted"/>
<feature type="transmembrane region" description="Helical" evidence="1">
    <location>
        <begin position="94"/>
        <end position="114"/>
    </location>
</feature>
<dbReference type="PANTHER" id="PTHR28640">
    <property type="entry name" value="ADP-RIBOSYLATION FACTOR-LIKE PROTEIN 6-INTERACTING PROTEIN 6"/>
    <property type="match status" value="1"/>
</dbReference>
<sequence length="165" mass="19110">MFYNRISEKSDSNSFHTPKSRKIILQESVSERKLAAIGLLFSLAILAVKLYCVNYETIRNFVFERKLVSYTVLTQNGQIMFTNTWETAVRFSKYWFPLLCGFFVTYFTWMCVYLDSNVPGINPPSPLSPQKIRTKSGHTFHLNYVFAVLVGILVTAYMYVKEISI</sequence>
<keyword evidence="1" id="KW-0472">Membrane</keyword>
<name>A0A834IKJ3_RHYFE</name>
<evidence type="ECO:0000313" key="2">
    <source>
        <dbReference type="EMBL" id="KAF7281509.1"/>
    </source>
</evidence>
<dbReference type="OrthoDB" id="10070125at2759"/>
<dbReference type="PANTHER" id="PTHR28640:SF1">
    <property type="entry name" value="ADP-RIBOSYLATION FACTOR-LIKE PROTEIN 6-INTERACTING PROTEIN 6"/>
    <property type="match status" value="1"/>
</dbReference>